<gene>
    <name evidence="1" type="ORF">GPUH_LOCUS13449</name>
</gene>
<organism evidence="3">
    <name type="scientific">Gongylonema pulchrum</name>
    <dbReference type="NCBI Taxonomy" id="637853"/>
    <lineage>
        <taxon>Eukaryota</taxon>
        <taxon>Metazoa</taxon>
        <taxon>Ecdysozoa</taxon>
        <taxon>Nematoda</taxon>
        <taxon>Chromadorea</taxon>
        <taxon>Rhabditida</taxon>
        <taxon>Spirurina</taxon>
        <taxon>Spiruromorpha</taxon>
        <taxon>Spiruroidea</taxon>
        <taxon>Gongylonematidae</taxon>
        <taxon>Gongylonema</taxon>
    </lineage>
</organism>
<evidence type="ECO:0000313" key="3">
    <source>
        <dbReference type="WBParaSite" id="GPUH_0001346401-mRNA-1"/>
    </source>
</evidence>
<dbReference type="EMBL" id="UYRT01080231">
    <property type="protein sequence ID" value="VDN22326.1"/>
    <property type="molecule type" value="Genomic_DNA"/>
</dbReference>
<dbReference type="AlphaFoldDB" id="A0A183DXK8"/>
<protein>
    <submittedName>
        <fullName evidence="3">RNA-directed RNA polymerase</fullName>
    </submittedName>
</protein>
<proteinExistence type="predicted"/>
<accession>A0A183DXK8</accession>
<keyword evidence="2" id="KW-1185">Reference proteome</keyword>
<reference evidence="3" key="1">
    <citation type="submission" date="2016-06" db="UniProtKB">
        <authorList>
            <consortium name="WormBaseParasite"/>
        </authorList>
    </citation>
    <scope>IDENTIFICATION</scope>
</reference>
<name>A0A183DXK8_9BILA</name>
<dbReference type="WBParaSite" id="GPUH_0001346401-mRNA-1">
    <property type="protein sequence ID" value="GPUH_0001346401-mRNA-1"/>
    <property type="gene ID" value="GPUH_0001346401"/>
</dbReference>
<evidence type="ECO:0000313" key="1">
    <source>
        <dbReference type="EMBL" id="VDN22326.1"/>
    </source>
</evidence>
<sequence>MLEVEISRCLMKVSSYSTRFCSCMKEKTITANKNAHGFKAMNAYTIEDLIASSLTQKQMITPASLEHRYLDCMCVVIRVNSEIMNDTQNWMYEFLKLYGLQCAIDVILA</sequence>
<dbReference type="Proteomes" id="UP000271098">
    <property type="component" value="Unassembled WGS sequence"/>
</dbReference>
<reference evidence="1 2" key="2">
    <citation type="submission" date="2018-11" db="EMBL/GenBank/DDBJ databases">
        <authorList>
            <consortium name="Pathogen Informatics"/>
        </authorList>
    </citation>
    <scope>NUCLEOTIDE SEQUENCE [LARGE SCALE GENOMIC DNA]</scope>
</reference>
<evidence type="ECO:0000313" key="2">
    <source>
        <dbReference type="Proteomes" id="UP000271098"/>
    </source>
</evidence>